<evidence type="ECO:0000256" key="2">
    <source>
        <dbReference type="ARBA" id="ARBA00023002"/>
    </source>
</evidence>
<reference evidence="5 6" key="1">
    <citation type="submission" date="2019-07" db="EMBL/GenBank/DDBJ databases">
        <title>Complete Genome Sequence and Methylome Analysis of Nocardia otitidis-caviarum NEB252.</title>
        <authorList>
            <person name="Fomenkov A."/>
            <person name="Anton B.P."/>
            <person name="Vincze T."/>
            <person name="Roberts R.J."/>
        </authorList>
    </citation>
    <scope>NUCLEOTIDE SEQUENCE [LARGE SCALE GENOMIC DNA]</scope>
    <source>
        <strain evidence="5 6">NEB252</strain>
    </source>
</reference>
<dbReference type="KEGG" id="nod:FOH10_13415"/>
<dbReference type="PANTHER" id="PTHR10742">
    <property type="entry name" value="FLAVIN MONOAMINE OXIDASE"/>
    <property type="match status" value="1"/>
</dbReference>
<evidence type="ECO:0000256" key="3">
    <source>
        <dbReference type="PIRSR" id="PIRSR601613-1"/>
    </source>
</evidence>
<dbReference type="AlphaFoldDB" id="A0A516NKW2"/>
<dbReference type="GO" id="GO:0001716">
    <property type="term" value="F:L-amino-acid oxidase activity"/>
    <property type="evidence" value="ECO:0007669"/>
    <property type="project" value="TreeGrafter"/>
</dbReference>
<dbReference type="InterPro" id="IPR001613">
    <property type="entry name" value="Flavin_amine_oxidase"/>
</dbReference>
<dbReference type="InterPro" id="IPR036188">
    <property type="entry name" value="FAD/NAD-bd_sf"/>
</dbReference>
<proteinExistence type="predicted"/>
<feature type="binding site" evidence="3">
    <location>
        <begin position="150"/>
        <end position="153"/>
    </location>
    <ligand>
        <name>FAD</name>
        <dbReference type="ChEBI" id="CHEBI:57692"/>
    </ligand>
</feature>
<dbReference type="PANTHER" id="PTHR10742:SF342">
    <property type="entry name" value="AMINE OXIDASE"/>
    <property type="match status" value="1"/>
</dbReference>
<name>A0A516NKW2_9NOCA</name>
<dbReference type="SUPFAM" id="SSF51905">
    <property type="entry name" value="FAD/NAD(P)-binding domain"/>
    <property type="match status" value="1"/>
</dbReference>
<accession>A0A516NKW2</accession>
<dbReference type="EMBL" id="CP041695">
    <property type="protein sequence ID" value="QDP79553.1"/>
    <property type="molecule type" value="Genomic_DNA"/>
</dbReference>
<feature type="binding site" evidence="3">
    <location>
        <position position="153"/>
    </location>
    <ligand>
        <name>substrate</name>
    </ligand>
</feature>
<evidence type="ECO:0000313" key="6">
    <source>
        <dbReference type="Proteomes" id="UP000317039"/>
    </source>
</evidence>
<dbReference type="GO" id="GO:0009063">
    <property type="term" value="P:amino acid catabolic process"/>
    <property type="evidence" value="ECO:0007669"/>
    <property type="project" value="TreeGrafter"/>
</dbReference>
<dbReference type="Pfam" id="PF01593">
    <property type="entry name" value="Amino_oxidase"/>
    <property type="match status" value="1"/>
</dbReference>
<sequence>MFGGARVIIRRRDLLRTTAVGGVSLALGSVLGATVAGRERNAMLLAPTRITDARLDRARLVARDILGVDESGANLRTRYGHLLYGGGPEPTAQPLDIAVVGAGVAGLASAWVLAQAGHRVVVLEGSDRIGGRIRTLRDEFARTGGHAEAGAMRIPTTHALTIGMLRRLQLPTRPFLLGHPERMVQAGGRLSTRAEYDRDPATIAAVFGLDAVPGRALLDDALTAARIDAGSDVEDWARFLARYDELSLRDWLTARGLTDNQIDYVGSTEGLTARMGLSLTHNMMTATYLKPGTELVELVDGTDRLTSELGFAAVAAGVDLRTGAEVTAIDGGDARVRVTHGPDAAVLEADRVVVTAPFSLLRHLTFRPHLSYGKQRAIAELHHDAATKTFLEFSTRWWEGHGGVDVTDTAPRVTVYPSHPVGDGGVVIASYTWSDDARAWDALTPQHRAAECLDHLVERYGDQVRAAWTGGYASHSWAQDRWAGGEAAVYLPGQAVEIGPDTRTPEMDGRVVFAGDGTSTRGRAWIEGALESAARACADLGVTVRQT</sequence>
<evidence type="ECO:0000313" key="5">
    <source>
        <dbReference type="EMBL" id="QDP79553.1"/>
    </source>
</evidence>
<evidence type="ECO:0000256" key="1">
    <source>
        <dbReference type="ARBA" id="ARBA00001974"/>
    </source>
</evidence>
<dbReference type="SUPFAM" id="SSF54373">
    <property type="entry name" value="FAD-linked reductases, C-terminal domain"/>
    <property type="match status" value="1"/>
</dbReference>
<dbReference type="Gene3D" id="3.30.70.2100">
    <property type="match status" value="1"/>
</dbReference>
<keyword evidence="2" id="KW-0560">Oxidoreductase</keyword>
<dbReference type="PRINTS" id="PR00757">
    <property type="entry name" value="AMINEOXDASEF"/>
</dbReference>
<dbReference type="Gene3D" id="1.10.10.1620">
    <property type="match status" value="1"/>
</dbReference>
<feature type="domain" description="Amine oxidase" evidence="4">
    <location>
        <begin position="104"/>
        <end position="540"/>
    </location>
</feature>
<dbReference type="InterPro" id="IPR050281">
    <property type="entry name" value="Flavin_monoamine_oxidase"/>
</dbReference>
<dbReference type="Gene3D" id="1.10.405.10">
    <property type="entry name" value="Guanine Nucleotide Dissociation Inhibitor, domain 1"/>
    <property type="match status" value="1"/>
</dbReference>
<comment type="cofactor">
    <cofactor evidence="1">
        <name>FAD</name>
        <dbReference type="ChEBI" id="CHEBI:57692"/>
    </cofactor>
</comment>
<feature type="binding site" evidence="3">
    <location>
        <position position="326"/>
    </location>
    <ligand>
        <name>FAD</name>
        <dbReference type="ChEBI" id="CHEBI:57692"/>
    </ligand>
</feature>
<protein>
    <submittedName>
        <fullName evidence="5">FAD-dependent oxidoreductase</fullName>
    </submittedName>
</protein>
<evidence type="ECO:0000259" key="4">
    <source>
        <dbReference type="Pfam" id="PF01593"/>
    </source>
</evidence>
<organism evidence="5 6">
    <name type="scientific">Nocardia otitidiscaviarum</name>
    <dbReference type="NCBI Taxonomy" id="1823"/>
    <lineage>
        <taxon>Bacteria</taxon>
        <taxon>Bacillati</taxon>
        <taxon>Actinomycetota</taxon>
        <taxon>Actinomycetes</taxon>
        <taxon>Mycobacteriales</taxon>
        <taxon>Nocardiaceae</taxon>
        <taxon>Nocardia</taxon>
    </lineage>
</organism>
<gene>
    <name evidence="5" type="ORF">FOH10_13415</name>
</gene>
<dbReference type="Proteomes" id="UP000317039">
    <property type="component" value="Chromosome"/>
</dbReference>
<dbReference type="InterPro" id="IPR002937">
    <property type="entry name" value="Amino_oxidase"/>
</dbReference>
<dbReference type="Gene3D" id="3.50.50.60">
    <property type="entry name" value="FAD/NAD(P)-binding domain"/>
    <property type="match status" value="1"/>
</dbReference>
<dbReference type="Gene3D" id="6.10.140.1210">
    <property type="match status" value="1"/>
</dbReference>